<comment type="cofactor">
    <cofactor evidence="5">
        <name>Zn(2+)</name>
        <dbReference type="ChEBI" id="CHEBI:29105"/>
    </cofactor>
    <text evidence="5">Binds 1 zinc ion per subunit.</text>
</comment>
<dbReference type="HAMAP" id="MF_00371">
    <property type="entry name" value="Ribosomal_eS27"/>
    <property type="match status" value="1"/>
</dbReference>
<feature type="binding site" evidence="5">
    <location>
        <position position="28"/>
    </location>
    <ligand>
        <name>Zn(2+)</name>
        <dbReference type="ChEBI" id="CHEBI:29105"/>
    </ligand>
</feature>
<dbReference type="GO" id="GO:0003735">
    <property type="term" value="F:structural constituent of ribosome"/>
    <property type="evidence" value="ECO:0007669"/>
    <property type="project" value="InterPro"/>
</dbReference>
<sequence length="70" mass="7894">MTITKIKKRKILIPEPKSRFVLVSCPDCGNEQIVFNRASTEVRCLVCNRVLVKPTGGKAIIEARIIRVLE</sequence>
<dbReference type="Proteomes" id="UP000281962">
    <property type="component" value="Unassembled WGS sequence"/>
</dbReference>
<feature type="binding site" evidence="5">
    <location>
        <position position="25"/>
    </location>
    <ligand>
        <name>Zn(2+)</name>
        <dbReference type="ChEBI" id="CHEBI:29105"/>
    </ligand>
</feature>
<dbReference type="SUPFAM" id="SSF57829">
    <property type="entry name" value="Zn-binding ribosomal proteins"/>
    <property type="match status" value="1"/>
</dbReference>
<evidence type="ECO:0000256" key="4">
    <source>
        <dbReference type="ARBA" id="ARBA00023274"/>
    </source>
</evidence>
<name>A0A497EW57_9CREN</name>
<keyword evidence="4 5" id="KW-0687">Ribonucleoprotein</keyword>
<proteinExistence type="inferred from homology"/>
<dbReference type="Gene3D" id="2.20.25.100">
    <property type="entry name" value="Zn-binding ribosomal proteins"/>
    <property type="match status" value="1"/>
</dbReference>
<keyword evidence="5" id="KW-0479">Metal-binding</keyword>
<evidence type="ECO:0000313" key="6">
    <source>
        <dbReference type="EMBL" id="RLE51437.1"/>
    </source>
</evidence>
<dbReference type="Pfam" id="PF01667">
    <property type="entry name" value="Ribosomal_S27e"/>
    <property type="match status" value="1"/>
</dbReference>
<evidence type="ECO:0000256" key="3">
    <source>
        <dbReference type="ARBA" id="ARBA00022980"/>
    </source>
</evidence>
<comment type="similarity">
    <text evidence="1 5">Belongs to the eukaryotic ribosomal protein eS27 family.</text>
</comment>
<evidence type="ECO:0000256" key="2">
    <source>
        <dbReference type="ARBA" id="ARBA00022833"/>
    </source>
</evidence>
<feature type="binding site" evidence="5">
    <location>
        <position position="47"/>
    </location>
    <ligand>
        <name>Zn(2+)</name>
        <dbReference type="ChEBI" id="CHEBI:29105"/>
    </ligand>
</feature>
<comment type="caution">
    <text evidence="6">The sequence shown here is derived from an EMBL/GenBank/DDBJ whole genome shotgun (WGS) entry which is preliminary data.</text>
</comment>
<keyword evidence="5" id="KW-0863">Zinc-finger</keyword>
<feature type="zinc finger region" description="C4-type" evidence="5">
    <location>
        <begin position="25"/>
        <end position="47"/>
    </location>
</feature>
<dbReference type="InterPro" id="IPR023407">
    <property type="entry name" value="Ribosomal_eS27_Zn-bd_dom_sf"/>
</dbReference>
<reference evidence="6 7" key="1">
    <citation type="submission" date="2018-06" db="EMBL/GenBank/DDBJ databases">
        <title>Extensive metabolic versatility and redundancy in microbially diverse, dynamic hydrothermal sediments.</title>
        <authorList>
            <person name="Dombrowski N."/>
            <person name="Teske A."/>
            <person name="Baker B.J."/>
        </authorList>
    </citation>
    <scope>NUCLEOTIDE SEQUENCE [LARGE SCALE GENOMIC DNA]</scope>
    <source>
        <strain evidence="6">B30_G17</strain>
    </source>
</reference>
<dbReference type="EMBL" id="QMQY01000002">
    <property type="protein sequence ID" value="RLE51437.1"/>
    <property type="molecule type" value="Genomic_DNA"/>
</dbReference>
<accession>A0A497EW57</accession>
<dbReference type="InterPro" id="IPR000592">
    <property type="entry name" value="Ribosomal_eS27"/>
</dbReference>
<comment type="subunit">
    <text evidence="5">Part of the 30S ribosomal subunit.</text>
</comment>
<dbReference type="GO" id="GO:1990904">
    <property type="term" value="C:ribonucleoprotein complex"/>
    <property type="evidence" value="ECO:0007669"/>
    <property type="project" value="UniProtKB-KW"/>
</dbReference>
<dbReference type="GO" id="GO:0005840">
    <property type="term" value="C:ribosome"/>
    <property type="evidence" value="ECO:0007669"/>
    <property type="project" value="UniProtKB-KW"/>
</dbReference>
<organism evidence="6 7">
    <name type="scientific">Thermoproteota archaeon</name>
    <dbReference type="NCBI Taxonomy" id="2056631"/>
    <lineage>
        <taxon>Archaea</taxon>
        <taxon>Thermoproteota</taxon>
    </lineage>
</organism>
<dbReference type="AlphaFoldDB" id="A0A497EW57"/>
<evidence type="ECO:0000256" key="5">
    <source>
        <dbReference type="HAMAP-Rule" id="MF_00371"/>
    </source>
</evidence>
<evidence type="ECO:0000256" key="1">
    <source>
        <dbReference type="ARBA" id="ARBA00010919"/>
    </source>
</evidence>
<dbReference type="PANTHER" id="PTHR11594">
    <property type="entry name" value="40S RIBOSOMAL PROTEIN S27"/>
    <property type="match status" value="1"/>
</dbReference>
<dbReference type="InterPro" id="IPR011332">
    <property type="entry name" value="Ribosomal_zn-bd"/>
</dbReference>
<feature type="binding site" evidence="5">
    <location>
        <position position="44"/>
    </location>
    <ligand>
        <name>Zn(2+)</name>
        <dbReference type="ChEBI" id="CHEBI:29105"/>
    </ligand>
</feature>
<gene>
    <name evidence="5" type="primary">rps27e</name>
    <name evidence="6" type="ORF">DRJ21_00115</name>
</gene>
<evidence type="ECO:0000313" key="7">
    <source>
        <dbReference type="Proteomes" id="UP000281962"/>
    </source>
</evidence>
<keyword evidence="2 5" id="KW-0862">Zinc</keyword>
<dbReference type="GO" id="GO:0006412">
    <property type="term" value="P:translation"/>
    <property type="evidence" value="ECO:0007669"/>
    <property type="project" value="UniProtKB-UniRule"/>
</dbReference>
<protein>
    <recommendedName>
        <fullName evidence="5">Small ribosomal subunit protein eS27</fullName>
    </recommendedName>
</protein>
<dbReference type="NCBIfam" id="NF001629">
    <property type="entry name" value="PRK00415.1"/>
    <property type="match status" value="1"/>
</dbReference>
<keyword evidence="3 5" id="KW-0689">Ribosomal protein</keyword>
<dbReference type="GO" id="GO:0008270">
    <property type="term" value="F:zinc ion binding"/>
    <property type="evidence" value="ECO:0007669"/>
    <property type="project" value="UniProtKB-UniRule"/>
</dbReference>